<accession>A0A7W3QQ48</accession>
<comment type="caution">
    <text evidence="9">The sequence shown here is derived from an EMBL/GenBank/DDBJ whole genome shotgun (WGS) entry which is preliminary data.</text>
</comment>
<evidence type="ECO:0000256" key="5">
    <source>
        <dbReference type="ARBA" id="ARBA00022801"/>
    </source>
</evidence>
<evidence type="ECO:0000256" key="6">
    <source>
        <dbReference type="ARBA" id="ARBA00023295"/>
    </source>
</evidence>
<dbReference type="Proteomes" id="UP000572680">
    <property type="component" value="Unassembled WGS sequence"/>
</dbReference>
<dbReference type="InterPro" id="IPR057739">
    <property type="entry name" value="Glyco_hydro_29_N"/>
</dbReference>
<evidence type="ECO:0000256" key="2">
    <source>
        <dbReference type="ARBA" id="ARBA00007951"/>
    </source>
</evidence>
<name>A0A7W3QQ48_ACTNM</name>
<dbReference type="InterPro" id="IPR000933">
    <property type="entry name" value="Glyco_hydro_29"/>
</dbReference>
<dbReference type="GO" id="GO:0004560">
    <property type="term" value="F:alpha-L-fucosidase activity"/>
    <property type="evidence" value="ECO:0007669"/>
    <property type="project" value="UniProtKB-EC"/>
</dbReference>
<protein>
    <recommendedName>
        <fullName evidence="3">alpha-L-fucosidase</fullName>
        <ecNumber evidence="3">3.2.1.51</ecNumber>
    </recommendedName>
</protein>
<proteinExistence type="inferred from homology"/>
<evidence type="ECO:0000259" key="8">
    <source>
        <dbReference type="Pfam" id="PF01120"/>
    </source>
</evidence>
<organism evidence="9 10">
    <name type="scientific">Actinomadura namibiensis</name>
    <dbReference type="NCBI Taxonomy" id="182080"/>
    <lineage>
        <taxon>Bacteria</taxon>
        <taxon>Bacillati</taxon>
        <taxon>Actinomycetota</taxon>
        <taxon>Actinomycetes</taxon>
        <taxon>Streptosporangiales</taxon>
        <taxon>Thermomonosporaceae</taxon>
        <taxon>Actinomadura</taxon>
    </lineage>
</organism>
<evidence type="ECO:0000256" key="4">
    <source>
        <dbReference type="ARBA" id="ARBA00022729"/>
    </source>
</evidence>
<dbReference type="RefSeq" id="WP_182847341.1">
    <property type="nucleotide sequence ID" value="NZ_BAAALP010000002.1"/>
</dbReference>
<dbReference type="SUPFAM" id="SSF51445">
    <property type="entry name" value="(Trans)glycosidases"/>
    <property type="match status" value="1"/>
</dbReference>
<sequence>MTPAPLPFAVSRRTVLQGTAATALAAGLAGASPRPAHAARPLPAWYDDAKFGVFVHWNPAAIPAYAPLTSVNELGFGAANQPEWKQRQLWRLLPYAEMYQNTLAVPGSETARFHAARYGNRPYDAFVEEFRTRSIRDWDPDAWAELFQRAGARYGVLTTKTEDGFLLWPSAHRNPRKARWQSTRDVPGELAAALRRRGVRFGAYYCGGMDWTFGGLPITDDASFINALPRTPGYLGYTDAHWRELVARYKPSVLWNDYGFIPGKDVPGLHRDYYRQVPDGVVNDRFDQSGEGGTSRVPADFATVEYGEGTPPANGKWEACRGIGTSFGYNRLESDATYLTPAALIHYLAETVADGGNLLLNVGPTGTGRIPPEQEERLLAVGRWLKAHGHAVYGTRKWQRSRGVTTEGLKVCYTAASDAVHAIVLGVPHGRTVDLDLRLTRGATAHQGNARDRLRWENTPHGTRVTLPARPRDKEAFTLRFAPPAAVKPVTG</sequence>
<evidence type="ECO:0000256" key="3">
    <source>
        <dbReference type="ARBA" id="ARBA00012662"/>
    </source>
</evidence>
<evidence type="ECO:0000313" key="9">
    <source>
        <dbReference type="EMBL" id="MBA8955349.1"/>
    </source>
</evidence>
<dbReference type="InterPro" id="IPR006311">
    <property type="entry name" value="TAT_signal"/>
</dbReference>
<dbReference type="AlphaFoldDB" id="A0A7W3QQ48"/>
<keyword evidence="4" id="KW-0732">Signal</keyword>
<dbReference type="PIRSF" id="PIRSF001092">
    <property type="entry name" value="Alpha-L-fucosidase"/>
    <property type="match status" value="1"/>
</dbReference>
<comment type="similarity">
    <text evidence="2">Belongs to the glycosyl hydrolase 29 family.</text>
</comment>
<feature type="domain" description="Glycoside hydrolase family 29 N-terminal" evidence="8">
    <location>
        <begin position="38"/>
        <end position="389"/>
    </location>
</feature>
<dbReference type="InterPro" id="IPR017853">
    <property type="entry name" value="GH"/>
</dbReference>
<feature type="site" description="May be important for catalysis" evidence="7">
    <location>
        <position position="320"/>
    </location>
</feature>
<dbReference type="Gene3D" id="3.20.20.80">
    <property type="entry name" value="Glycosidases"/>
    <property type="match status" value="1"/>
</dbReference>
<evidence type="ECO:0000256" key="7">
    <source>
        <dbReference type="PIRSR" id="PIRSR001092-1"/>
    </source>
</evidence>
<dbReference type="SMART" id="SM00812">
    <property type="entry name" value="Alpha_L_fucos"/>
    <property type="match status" value="1"/>
</dbReference>
<dbReference type="PANTHER" id="PTHR10030:SF37">
    <property type="entry name" value="ALPHA-L-FUCOSIDASE-RELATED"/>
    <property type="match status" value="1"/>
</dbReference>
<dbReference type="EMBL" id="JACJIA010000011">
    <property type="protein sequence ID" value="MBA8955349.1"/>
    <property type="molecule type" value="Genomic_DNA"/>
</dbReference>
<dbReference type="GO" id="GO:0016139">
    <property type="term" value="P:glycoside catabolic process"/>
    <property type="evidence" value="ECO:0007669"/>
    <property type="project" value="TreeGrafter"/>
</dbReference>
<dbReference type="InterPro" id="IPR016286">
    <property type="entry name" value="FUC_metazoa-typ"/>
</dbReference>
<dbReference type="InterPro" id="IPR013780">
    <property type="entry name" value="Glyco_hydro_b"/>
</dbReference>
<dbReference type="PANTHER" id="PTHR10030">
    <property type="entry name" value="ALPHA-L-FUCOSIDASE"/>
    <property type="match status" value="1"/>
</dbReference>
<keyword evidence="5 9" id="KW-0378">Hydrolase</keyword>
<keyword evidence="10" id="KW-1185">Reference proteome</keyword>
<keyword evidence="6 9" id="KW-0326">Glycosidase</keyword>
<dbReference type="GO" id="GO:0005764">
    <property type="term" value="C:lysosome"/>
    <property type="evidence" value="ECO:0007669"/>
    <property type="project" value="TreeGrafter"/>
</dbReference>
<dbReference type="Pfam" id="PF01120">
    <property type="entry name" value="Alpha_L_fucos"/>
    <property type="match status" value="1"/>
</dbReference>
<evidence type="ECO:0000313" key="10">
    <source>
        <dbReference type="Proteomes" id="UP000572680"/>
    </source>
</evidence>
<dbReference type="GO" id="GO:0006004">
    <property type="term" value="P:fucose metabolic process"/>
    <property type="evidence" value="ECO:0007669"/>
    <property type="project" value="InterPro"/>
</dbReference>
<evidence type="ECO:0000256" key="1">
    <source>
        <dbReference type="ARBA" id="ARBA00004071"/>
    </source>
</evidence>
<dbReference type="Gene3D" id="2.60.40.1180">
    <property type="entry name" value="Golgi alpha-mannosidase II"/>
    <property type="match status" value="1"/>
</dbReference>
<dbReference type="PROSITE" id="PS51318">
    <property type="entry name" value="TAT"/>
    <property type="match status" value="1"/>
</dbReference>
<reference evidence="9 10" key="1">
    <citation type="submission" date="2020-08" db="EMBL/GenBank/DDBJ databases">
        <title>Genomic Encyclopedia of Type Strains, Phase IV (KMG-IV): sequencing the most valuable type-strain genomes for metagenomic binning, comparative biology and taxonomic classification.</title>
        <authorList>
            <person name="Goeker M."/>
        </authorList>
    </citation>
    <scope>NUCLEOTIDE SEQUENCE [LARGE SCALE GENOMIC DNA]</scope>
    <source>
        <strain evidence="9 10">DSM 44197</strain>
    </source>
</reference>
<dbReference type="EC" id="3.2.1.51" evidence="3"/>
<gene>
    <name evidence="9" type="ORF">HNR61_007023</name>
</gene>
<dbReference type="PRINTS" id="PR00741">
    <property type="entry name" value="GLHYDRLASE29"/>
</dbReference>
<comment type="function">
    <text evidence="1">Alpha-L-fucosidase is responsible for hydrolyzing the alpha-1,6-linked fucose joined to the reducing-end N-acetylglucosamine of the carbohydrate moieties of glycoproteins.</text>
</comment>